<feature type="non-terminal residue" evidence="2">
    <location>
        <position position="1"/>
    </location>
</feature>
<dbReference type="InParanoid" id="A0A067QEA5"/>
<dbReference type="Proteomes" id="UP000027135">
    <property type="component" value="Unassembled WGS sequence"/>
</dbReference>
<sequence>DLCKYMRGELKPESELQTIQSIVGYGIEREELRDEIFVQCMRQATNNPNPDSTERVWLLLCLCIVAFQPSKLLYK</sequence>
<dbReference type="eggNOG" id="KOG4229">
    <property type="taxonomic scope" value="Eukaryota"/>
</dbReference>
<feature type="non-terminal residue" evidence="2">
    <location>
        <position position="75"/>
    </location>
</feature>
<organism evidence="2 3">
    <name type="scientific">Zootermopsis nevadensis</name>
    <name type="common">Dampwood termite</name>
    <dbReference type="NCBI Taxonomy" id="136037"/>
    <lineage>
        <taxon>Eukaryota</taxon>
        <taxon>Metazoa</taxon>
        <taxon>Ecdysozoa</taxon>
        <taxon>Arthropoda</taxon>
        <taxon>Hexapoda</taxon>
        <taxon>Insecta</taxon>
        <taxon>Pterygota</taxon>
        <taxon>Neoptera</taxon>
        <taxon>Polyneoptera</taxon>
        <taxon>Dictyoptera</taxon>
        <taxon>Blattodea</taxon>
        <taxon>Blattoidea</taxon>
        <taxon>Termitoidae</taxon>
        <taxon>Termopsidae</taxon>
        <taxon>Zootermopsis</taxon>
    </lineage>
</organism>
<reference evidence="2 3" key="1">
    <citation type="journal article" date="2014" name="Nat. Commun.">
        <title>Molecular traces of alternative social organization in a termite genome.</title>
        <authorList>
            <person name="Terrapon N."/>
            <person name="Li C."/>
            <person name="Robertson H.M."/>
            <person name="Ji L."/>
            <person name="Meng X."/>
            <person name="Booth W."/>
            <person name="Chen Z."/>
            <person name="Childers C.P."/>
            <person name="Glastad K.M."/>
            <person name="Gokhale K."/>
            <person name="Gowin J."/>
            <person name="Gronenberg W."/>
            <person name="Hermansen R.A."/>
            <person name="Hu H."/>
            <person name="Hunt B.G."/>
            <person name="Huylmans A.K."/>
            <person name="Khalil S.M."/>
            <person name="Mitchell R.D."/>
            <person name="Munoz-Torres M.C."/>
            <person name="Mustard J.A."/>
            <person name="Pan H."/>
            <person name="Reese J.T."/>
            <person name="Scharf M.E."/>
            <person name="Sun F."/>
            <person name="Vogel H."/>
            <person name="Xiao J."/>
            <person name="Yang W."/>
            <person name="Yang Z."/>
            <person name="Yang Z."/>
            <person name="Zhou J."/>
            <person name="Zhu J."/>
            <person name="Brent C.S."/>
            <person name="Elsik C.G."/>
            <person name="Goodisman M.A."/>
            <person name="Liberles D.A."/>
            <person name="Roe R.M."/>
            <person name="Vargo E.L."/>
            <person name="Vilcinskas A."/>
            <person name="Wang J."/>
            <person name="Bornberg-Bauer E."/>
            <person name="Korb J."/>
            <person name="Zhang G."/>
            <person name="Liebig J."/>
        </authorList>
    </citation>
    <scope>NUCLEOTIDE SEQUENCE [LARGE SCALE GENOMIC DNA]</scope>
    <source>
        <tissue evidence="2">Whole organism</tissue>
    </source>
</reference>
<dbReference type="Pfam" id="PF00784">
    <property type="entry name" value="MyTH4"/>
    <property type="match status" value="1"/>
</dbReference>
<dbReference type="STRING" id="136037.A0A067QEA5"/>
<evidence type="ECO:0000259" key="1">
    <source>
        <dbReference type="PROSITE" id="PS51016"/>
    </source>
</evidence>
<evidence type="ECO:0000313" key="2">
    <source>
        <dbReference type="EMBL" id="KDQ65299.1"/>
    </source>
</evidence>
<dbReference type="Gene3D" id="1.25.40.530">
    <property type="entry name" value="MyTH4 domain"/>
    <property type="match status" value="1"/>
</dbReference>
<dbReference type="InterPro" id="IPR038185">
    <property type="entry name" value="MyTH4_dom_sf"/>
</dbReference>
<name>A0A067QEA5_ZOONE</name>
<feature type="domain" description="MyTH4" evidence="1">
    <location>
        <begin position="1"/>
        <end position="75"/>
    </location>
</feature>
<dbReference type="PANTHER" id="PTHR22692">
    <property type="entry name" value="MYOSIN VII, XV"/>
    <property type="match status" value="1"/>
</dbReference>
<keyword evidence="3" id="KW-1185">Reference proteome</keyword>
<dbReference type="AlphaFoldDB" id="A0A067QEA5"/>
<dbReference type="PANTHER" id="PTHR22692:SF33">
    <property type="entry name" value="MYOSIN"/>
    <property type="match status" value="1"/>
</dbReference>
<dbReference type="GO" id="GO:0005856">
    <property type="term" value="C:cytoskeleton"/>
    <property type="evidence" value="ECO:0007669"/>
    <property type="project" value="InterPro"/>
</dbReference>
<dbReference type="PROSITE" id="PS51016">
    <property type="entry name" value="MYTH4"/>
    <property type="match status" value="1"/>
</dbReference>
<dbReference type="InterPro" id="IPR000857">
    <property type="entry name" value="MyTH4_dom"/>
</dbReference>
<accession>A0A067QEA5</accession>
<dbReference type="InterPro" id="IPR051567">
    <property type="entry name" value="Unconventional_Myosin_ATPase"/>
</dbReference>
<evidence type="ECO:0000313" key="3">
    <source>
        <dbReference type="Proteomes" id="UP000027135"/>
    </source>
</evidence>
<gene>
    <name evidence="2" type="ORF">L798_00037</name>
</gene>
<proteinExistence type="predicted"/>
<protein>
    <submittedName>
        <fullName evidence="2">Myosin-VIIa</fullName>
    </submittedName>
</protein>
<dbReference type="EMBL" id="KK896316">
    <property type="protein sequence ID" value="KDQ65299.1"/>
    <property type="molecule type" value="Genomic_DNA"/>
</dbReference>